<proteinExistence type="predicted"/>
<dbReference type="EMBL" id="JAEAOA010002070">
    <property type="protein sequence ID" value="KAK3608390.1"/>
    <property type="molecule type" value="Genomic_DNA"/>
</dbReference>
<evidence type="ECO:0000313" key="2">
    <source>
        <dbReference type="Proteomes" id="UP001195483"/>
    </source>
</evidence>
<organism evidence="1 2">
    <name type="scientific">Potamilus streckersoni</name>
    <dbReference type="NCBI Taxonomy" id="2493646"/>
    <lineage>
        <taxon>Eukaryota</taxon>
        <taxon>Metazoa</taxon>
        <taxon>Spiralia</taxon>
        <taxon>Lophotrochozoa</taxon>
        <taxon>Mollusca</taxon>
        <taxon>Bivalvia</taxon>
        <taxon>Autobranchia</taxon>
        <taxon>Heteroconchia</taxon>
        <taxon>Palaeoheterodonta</taxon>
        <taxon>Unionida</taxon>
        <taxon>Unionoidea</taxon>
        <taxon>Unionidae</taxon>
        <taxon>Ambleminae</taxon>
        <taxon>Lampsilini</taxon>
        <taxon>Potamilus</taxon>
    </lineage>
</organism>
<sequence length="110" mass="12349">MVCGTPALRLRHNARGWQTTCECRWSIAHVTEMAHAARSFVDASDKQADGKREGQGPRRYGSIKCDWDVILNCAECRMHFLTCAALERMLSSIVPLTYEPKFVGGGRIHL</sequence>
<comment type="caution">
    <text evidence="1">The sequence shown here is derived from an EMBL/GenBank/DDBJ whole genome shotgun (WGS) entry which is preliminary data.</text>
</comment>
<reference evidence="1" key="1">
    <citation type="journal article" date="2021" name="Genome Biol. Evol.">
        <title>A High-Quality Reference Genome for a Parasitic Bivalve with Doubly Uniparental Inheritance (Bivalvia: Unionida).</title>
        <authorList>
            <person name="Smith C.H."/>
        </authorList>
    </citation>
    <scope>NUCLEOTIDE SEQUENCE</scope>
    <source>
        <strain evidence="1">CHS0354</strain>
    </source>
</reference>
<reference evidence="1" key="3">
    <citation type="submission" date="2023-05" db="EMBL/GenBank/DDBJ databases">
        <authorList>
            <person name="Smith C.H."/>
        </authorList>
    </citation>
    <scope>NUCLEOTIDE SEQUENCE</scope>
    <source>
        <strain evidence="1">CHS0354</strain>
        <tissue evidence="1">Mantle</tissue>
    </source>
</reference>
<dbReference type="AlphaFoldDB" id="A0AAE0TDG8"/>
<reference evidence="1" key="2">
    <citation type="journal article" date="2021" name="Genome Biol. Evol.">
        <title>Developing a high-quality reference genome for a parasitic bivalve with doubly uniparental inheritance (Bivalvia: Unionida).</title>
        <authorList>
            <person name="Smith C.H."/>
        </authorList>
    </citation>
    <scope>NUCLEOTIDE SEQUENCE</scope>
    <source>
        <strain evidence="1">CHS0354</strain>
        <tissue evidence="1">Mantle</tissue>
    </source>
</reference>
<protein>
    <submittedName>
        <fullName evidence="1">Uncharacterized protein</fullName>
    </submittedName>
</protein>
<accession>A0AAE0TDG8</accession>
<dbReference type="Proteomes" id="UP001195483">
    <property type="component" value="Unassembled WGS sequence"/>
</dbReference>
<keyword evidence="2" id="KW-1185">Reference proteome</keyword>
<evidence type="ECO:0000313" key="1">
    <source>
        <dbReference type="EMBL" id="KAK3608390.1"/>
    </source>
</evidence>
<name>A0AAE0TDG8_9BIVA</name>
<gene>
    <name evidence="1" type="ORF">CHS0354_035387</name>
</gene>